<dbReference type="Pfam" id="PF01370">
    <property type="entry name" value="Epimerase"/>
    <property type="match status" value="1"/>
</dbReference>
<evidence type="ECO:0000256" key="2">
    <source>
        <dbReference type="ARBA" id="ARBA00001911"/>
    </source>
</evidence>
<name>A0ABW0YI10_9BACI</name>
<dbReference type="InterPro" id="IPR001509">
    <property type="entry name" value="Epimerase_deHydtase"/>
</dbReference>
<comment type="similarity">
    <text evidence="4 11">Belongs to the NAD(P)-dependent epimerase/dehydratase family.</text>
</comment>
<evidence type="ECO:0000256" key="3">
    <source>
        <dbReference type="ARBA" id="ARBA00004947"/>
    </source>
</evidence>
<sequence length="327" mass="37354">MILVVGGAGYIGSHAVKDLLELNQGVVVLDNLSTGHREAIDRKAVFIKGNIKDRKLLKNIFENYKIKSVMHFAANCYVGESIISPLKYYENNVTGTISLLAMMKKYQVNNLVFSSTCAVYGNPKVKKIKESTPTFPINPYGRSKLMIEQIIRDFSRAYGLKYVILRYFNVAGADPLGRLGEDHQPETHLIPNILFHLLNRLENVIVYGNDYNTPDGTCIRDYIHVTDLIHGHILALEYLLKEKKNKVYNLGNDEGYSIKEVITTCEKVTGKKATVFYNEKRKGDPARLISSSERISRELKWQPKYTLEDMIETAWKWYSNFPNGYKN</sequence>
<dbReference type="PANTHER" id="PTHR43725">
    <property type="entry name" value="UDP-GLUCOSE 4-EPIMERASE"/>
    <property type="match status" value="1"/>
</dbReference>
<evidence type="ECO:0000256" key="4">
    <source>
        <dbReference type="ARBA" id="ARBA00007637"/>
    </source>
</evidence>
<dbReference type="Proteomes" id="UP001596142">
    <property type="component" value="Unassembled WGS sequence"/>
</dbReference>
<evidence type="ECO:0000256" key="10">
    <source>
        <dbReference type="ARBA" id="ARBA00023277"/>
    </source>
</evidence>
<dbReference type="SUPFAM" id="SSF51735">
    <property type="entry name" value="NAD(P)-binding Rossmann-fold domains"/>
    <property type="match status" value="1"/>
</dbReference>
<keyword evidence="10 11" id="KW-0119">Carbohydrate metabolism</keyword>
<dbReference type="EMBL" id="JBHSOZ010000003">
    <property type="protein sequence ID" value="MFC5711766.1"/>
    <property type="molecule type" value="Genomic_DNA"/>
</dbReference>
<comment type="catalytic activity">
    <reaction evidence="1 11">
        <text>UDP-alpha-D-glucose = UDP-alpha-D-galactose</text>
        <dbReference type="Rhea" id="RHEA:22168"/>
        <dbReference type="ChEBI" id="CHEBI:58885"/>
        <dbReference type="ChEBI" id="CHEBI:66914"/>
        <dbReference type="EC" id="5.1.3.2"/>
    </reaction>
</comment>
<dbReference type="PANTHER" id="PTHR43725:SF53">
    <property type="entry name" value="UDP-ARABINOSE 4-EPIMERASE 1"/>
    <property type="match status" value="1"/>
</dbReference>
<evidence type="ECO:0000259" key="12">
    <source>
        <dbReference type="Pfam" id="PF01370"/>
    </source>
</evidence>
<dbReference type="Gene3D" id="3.90.25.10">
    <property type="entry name" value="UDP-galactose 4-epimerase, domain 1"/>
    <property type="match status" value="1"/>
</dbReference>
<dbReference type="EC" id="5.1.3.2" evidence="5 11"/>
<accession>A0ABW0YI10</accession>
<dbReference type="InterPro" id="IPR036291">
    <property type="entry name" value="NAD(P)-bd_dom_sf"/>
</dbReference>
<dbReference type="GO" id="GO:0003978">
    <property type="term" value="F:UDP-glucose 4-epimerase activity"/>
    <property type="evidence" value="ECO:0007669"/>
    <property type="project" value="UniProtKB-EC"/>
</dbReference>
<dbReference type="Gene3D" id="3.40.50.720">
    <property type="entry name" value="NAD(P)-binding Rossmann-like Domain"/>
    <property type="match status" value="1"/>
</dbReference>
<comment type="caution">
    <text evidence="13">The sequence shown here is derived from an EMBL/GenBank/DDBJ whole genome shotgun (WGS) entry which is preliminary data.</text>
</comment>
<protein>
    <recommendedName>
        <fullName evidence="6 11">UDP-glucose 4-epimerase</fullName>
        <ecNumber evidence="5 11">5.1.3.2</ecNumber>
    </recommendedName>
</protein>
<feature type="domain" description="NAD-dependent epimerase/dehydratase" evidence="12">
    <location>
        <begin position="2"/>
        <end position="251"/>
    </location>
</feature>
<dbReference type="RefSeq" id="WP_385938482.1">
    <property type="nucleotide sequence ID" value="NZ_JBHSOZ010000003.1"/>
</dbReference>
<comment type="cofactor">
    <cofactor evidence="2 11">
        <name>NAD(+)</name>
        <dbReference type="ChEBI" id="CHEBI:57540"/>
    </cofactor>
</comment>
<comment type="subunit">
    <text evidence="11">Homodimer.</text>
</comment>
<dbReference type="NCBIfam" id="TIGR01179">
    <property type="entry name" value="galE"/>
    <property type="match status" value="1"/>
</dbReference>
<keyword evidence="9 11" id="KW-0413">Isomerase</keyword>
<evidence type="ECO:0000256" key="11">
    <source>
        <dbReference type="RuleBase" id="RU366046"/>
    </source>
</evidence>
<organism evidence="13 14">
    <name type="scientific">Thalassorhabdus alkalitolerans</name>
    <dbReference type="NCBI Taxonomy" id="2282697"/>
    <lineage>
        <taxon>Bacteria</taxon>
        <taxon>Bacillati</taxon>
        <taxon>Bacillota</taxon>
        <taxon>Bacilli</taxon>
        <taxon>Bacillales</taxon>
        <taxon>Bacillaceae</taxon>
        <taxon>Thalassorhabdus</taxon>
    </lineage>
</organism>
<keyword evidence="14" id="KW-1185">Reference proteome</keyword>
<keyword evidence="7 11" id="KW-0520">NAD</keyword>
<evidence type="ECO:0000256" key="6">
    <source>
        <dbReference type="ARBA" id="ARBA00018569"/>
    </source>
</evidence>
<evidence type="ECO:0000256" key="9">
    <source>
        <dbReference type="ARBA" id="ARBA00023235"/>
    </source>
</evidence>
<evidence type="ECO:0000313" key="14">
    <source>
        <dbReference type="Proteomes" id="UP001596142"/>
    </source>
</evidence>
<evidence type="ECO:0000313" key="13">
    <source>
        <dbReference type="EMBL" id="MFC5711766.1"/>
    </source>
</evidence>
<evidence type="ECO:0000256" key="8">
    <source>
        <dbReference type="ARBA" id="ARBA00023144"/>
    </source>
</evidence>
<gene>
    <name evidence="13" type="primary">galE</name>
    <name evidence="13" type="ORF">ACFPU1_03125</name>
</gene>
<dbReference type="InterPro" id="IPR005886">
    <property type="entry name" value="UDP_G4E"/>
</dbReference>
<evidence type="ECO:0000256" key="1">
    <source>
        <dbReference type="ARBA" id="ARBA00000083"/>
    </source>
</evidence>
<evidence type="ECO:0000256" key="5">
    <source>
        <dbReference type="ARBA" id="ARBA00013189"/>
    </source>
</evidence>
<keyword evidence="8" id="KW-0299">Galactose metabolism</keyword>
<evidence type="ECO:0000256" key="7">
    <source>
        <dbReference type="ARBA" id="ARBA00023027"/>
    </source>
</evidence>
<proteinExistence type="inferred from homology"/>
<comment type="pathway">
    <text evidence="3 11">Carbohydrate metabolism; galactose metabolism.</text>
</comment>
<reference evidence="14" key="1">
    <citation type="journal article" date="2019" name="Int. J. Syst. Evol. Microbiol.">
        <title>The Global Catalogue of Microorganisms (GCM) 10K type strain sequencing project: providing services to taxonomists for standard genome sequencing and annotation.</title>
        <authorList>
            <consortium name="The Broad Institute Genomics Platform"/>
            <consortium name="The Broad Institute Genome Sequencing Center for Infectious Disease"/>
            <person name="Wu L."/>
            <person name="Ma J."/>
        </authorList>
    </citation>
    <scope>NUCLEOTIDE SEQUENCE [LARGE SCALE GENOMIC DNA]</scope>
    <source>
        <strain evidence="14">CECT 7184</strain>
    </source>
</reference>
<dbReference type="CDD" id="cd05247">
    <property type="entry name" value="UDP_G4E_1_SDR_e"/>
    <property type="match status" value="1"/>
</dbReference>